<dbReference type="InterPro" id="IPR006575">
    <property type="entry name" value="RWD_dom"/>
</dbReference>
<dbReference type="InterPro" id="IPR040213">
    <property type="entry name" value="GIR2-like"/>
</dbReference>
<dbReference type="GO" id="GO:0033554">
    <property type="term" value="P:cellular response to stress"/>
    <property type="evidence" value="ECO:0007669"/>
    <property type="project" value="UniProtKB-ARBA"/>
</dbReference>
<proteinExistence type="predicted"/>
<evidence type="ECO:0000313" key="4">
    <source>
        <dbReference type="Proteomes" id="UP001286313"/>
    </source>
</evidence>
<dbReference type="PROSITE" id="PS50908">
    <property type="entry name" value="RWD"/>
    <property type="match status" value="1"/>
</dbReference>
<dbReference type="FunFam" id="3.10.110.10:FF:000050">
    <property type="entry name" value="eIF-2-alpha kinase GCN2"/>
    <property type="match status" value="1"/>
</dbReference>
<dbReference type="SMART" id="SM00591">
    <property type="entry name" value="RWD"/>
    <property type="match status" value="1"/>
</dbReference>
<name>A0AAE1F799_PETCI</name>
<evidence type="ECO:0000259" key="2">
    <source>
        <dbReference type="PROSITE" id="PS50908"/>
    </source>
</evidence>
<dbReference type="AlphaFoldDB" id="A0AAE1F799"/>
<organism evidence="3 4">
    <name type="scientific">Petrolisthes cinctipes</name>
    <name type="common">Flat porcelain crab</name>
    <dbReference type="NCBI Taxonomy" id="88211"/>
    <lineage>
        <taxon>Eukaryota</taxon>
        <taxon>Metazoa</taxon>
        <taxon>Ecdysozoa</taxon>
        <taxon>Arthropoda</taxon>
        <taxon>Crustacea</taxon>
        <taxon>Multicrustacea</taxon>
        <taxon>Malacostraca</taxon>
        <taxon>Eumalacostraca</taxon>
        <taxon>Eucarida</taxon>
        <taxon>Decapoda</taxon>
        <taxon>Pleocyemata</taxon>
        <taxon>Anomura</taxon>
        <taxon>Galatheoidea</taxon>
        <taxon>Porcellanidae</taxon>
        <taxon>Petrolisthes</taxon>
    </lineage>
</organism>
<protein>
    <recommendedName>
        <fullName evidence="2">RWD domain-containing protein</fullName>
    </recommendedName>
</protein>
<feature type="compositionally biased region" description="Basic and acidic residues" evidence="1">
    <location>
        <begin position="181"/>
        <end position="191"/>
    </location>
</feature>
<reference evidence="3" key="1">
    <citation type="submission" date="2023-10" db="EMBL/GenBank/DDBJ databases">
        <title>Genome assemblies of two species of porcelain crab, Petrolisthes cinctipes and Petrolisthes manimaculis (Anomura: Porcellanidae).</title>
        <authorList>
            <person name="Angst P."/>
        </authorList>
    </citation>
    <scope>NUCLEOTIDE SEQUENCE</scope>
    <source>
        <strain evidence="3">PB745_01</strain>
        <tissue evidence="3">Gill</tissue>
    </source>
</reference>
<dbReference type="Pfam" id="PF16543">
    <property type="entry name" value="DFRP_C"/>
    <property type="match status" value="1"/>
</dbReference>
<dbReference type="Gene3D" id="3.10.110.10">
    <property type="entry name" value="Ubiquitin Conjugating Enzyme"/>
    <property type="match status" value="1"/>
</dbReference>
<comment type="caution">
    <text evidence="3">The sequence shown here is derived from an EMBL/GenBank/DDBJ whole genome shotgun (WGS) entry which is preliminary data.</text>
</comment>
<dbReference type="GO" id="GO:0010468">
    <property type="term" value="P:regulation of gene expression"/>
    <property type="evidence" value="ECO:0007669"/>
    <property type="project" value="UniProtKB-ARBA"/>
</dbReference>
<accession>A0AAE1F799</accession>
<dbReference type="EMBL" id="JAWQEG010003147">
    <property type="protein sequence ID" value="KAK3867708.1"/>
    <property type="molecule type" value="Genomic_DNA"/>
</dbReference>
<dbReference type="PANTHER" id="PTHR12292">
    <property type="entry name" value="RWD DOMAIN-CONTAINING PROTEIN"/>
    <property type="match status" value="1"/>
</dbReference>
<feature type="compositionally biased region" description="Basic and acidic residues" evidence="1">
    <location>
        <begin position="144"/>
        <end position="155"/>
    </location>
</feature>
<dbReference type="GO" id="GO:0051246">
    <property type="term" value="P:regulation of protein metabolic process"/>
    <property type="evidence" value="ECO:0007669"/>
    <property type="project" value="UniProtKB-ARBA"/>
</dbReference>
<dbReference type="GO" id="GO:0009893">
    <property type="term" value="P:positive regulation of metabolic process"/>
    <property type="evidence" value="ECO:0007669"/>
    <property type="project" value="UniProtKB-ARBA"/>
</dbReference>
<dbReference type="InterPro" id="IPR032378">
    <property type="entry name" value="ZC3H15/TMA46_C"/>
</dbReference>
<sequence length="246" mass="28560">MTDYKEEQNNEIEALESIYPEEFEILETEPYHKFRIRVKTEGGEDEEEGTPASAEISLTFQYTSNYPDQPPALEVTAVDNVEDEELDELRQRLDEEVRQRSVELVTENLGMVMVFTVVTSALEWLAGHMEQLARSAQEQQQQQQKEREEAERKKFEGTRVTVETFMAWKAKFDQEVSTVRLDQDRSEEKNRKLSGRQLFQTDQTLNQSDLSFLGDGEGEVAVDESLFQDLDDLDLEDELDDEDLED</sequence>
<dbReference type="InterPro" id="IPR016135">
    <property type="entry name" value="UBQ-conjugating_enzyme/RWD"/>
</dbReference>
<keyword evidence="4" id="KW-1185">Reference proteome</keyword>
<dbReference type="Pfam" id="PF05773">
    <property type="entry name" value="RWD"/>
    <property type="match status" value="1"/>
</dbReference>
<dbReference type="SUPFAM" id="SSF54495">
    <property type="entry name" value="UBC-like"/>
    <property type="match status" value="1"/>
</dbReference>
<gene>
    <name evidence="3" type="ORF">Pcinc_026855</name>
</gene>
<feature type="region of interest" description="Disordered" evidence="1">
    <location>
        <begin position="135"/>
        <end position="155"/>
    </location>
</feature>
<feature type="region of interest" description="Disordered" evidence="1">
    <location>
        <begin position="179"/>
        <end position="198"/>
    </location>
</feature>
<evidence type="ECO:0000256" key="1">
    <source>
        <dbReference type="SAM" id="MobiDB-lite"/>
    </source>
</evidence>
<dbReference type="Proteomes" id="UP001286313">
    <property type="component" value="Unassembled WGS sequence"/>
</dbReference>
<feature type="domain" description="RWD" evidence="2">
    <location>
        <begin position="10"/>
        <end position="128"/>
    </location>
</feature>
<dbReference type="Gene3D" id="6.20.400.10">
    <property type="match status" value="1"/>
</dbReference>
<evidence type="ECO:0000313" key="3">
    <source>
        <dbReference type="EMBL" id="KAK3867708.1"/>
    </source>
</evidence>